<feature type="region of interest" description="Disordered" evidence="1">
    <location>
        <begin position="210"/>
        <end position="229"/>
    </location>
</feature>
<evidence type="ECO:0000313" key="2">
    <source>
        <dbReference type="EMBL" id="CAA9462957.1"/>
    </source>
</evidence>
<reference evidence="2" key="1">
    <citation type="submission" date="2020-02" db="EMBL/GenBank/DDBJ databases">
        <authorList>
            <person name="Meier V. D."/>
        </authorList>
    </citation>
    <scope>NUCLEOTIDE SEQUENCE</scope>
    <source>
        <strain evidence="2">AVDCRST_MAG25</strain>
    </source>
</reference>
<feature type="compositionally biased region" description="Basic residues" evidence="1">
    <location>
        <begin position="138"/>
        <end position="168"/>
    </location>
</feature>
<proteinExistence type="predicted"/>
<feature type="compositionally biased region" description="Basic residues" evidence="1">
    <location>
        <begin position="43"/>
        <end position="81"/>
    </location>
</feature>
<feature type="compositionally biased region" description="Basic residues" evidence="1">
    <location>
        <begin position="308"/>
        <end position="321"/>
    </location>
</feature>
<organism evidence="2">
    <name type="scientific">uncultured Rubrobacteraceae bacterium</name>
    <dbReference type="NCBI Taxonomy" id="349277"/>
    <lineage>
        <taxon>Bacteria</taxon>
        <taxon>Bacillati</taxon>
        <taxon>Actinomycetota</taxon>
        <taxon>Rubrobacteria</taxon>
        <taxon>Rubrobacterales</taxon>
        <taxon>Rubrobacteraceae</taxon>
        <taxon>environmental samples</taxon>
    </lineage>
</organism>
<feature type="non-terminal residue" evidence="2">
    <location>
        <position position="1"/>
    </location>
</feature>
<feature type="region of interest" description="Disordered" evidence="1">
    <location>
        <begin position="234"/>
        <end position="321"/>
    </location>
</feature>
<keyword evidence="2" id="KW-0560">Oxidoreductase</keyword>
<feature type="compositionally biased region" description="Basic residues" evidence="1">
    <location>
        <begin position="88"/>
        <end position="102"/>
    </location>
</feature>
<feature type="compositionally biased region" description="Basic and acidic residues" evidence="1">
    <location>
        <begin position="1"/>
        <end position="18"/>
    </location>
</feature>
<gene>
    <name evidence="2" type="ORF">AVDCRST_MAG25-1068</name>
</gene>
<dbReference type="EC" id="1.5.5.2" evidence="2"/>
<dbReference type="GO" id="GO:0004657">
    <property type="term" value="F:proline dehydrogenase activity"/>
    <property type="evidence" value="ECO:0007669"/>
    <property type="project" value="UniProtKB-EC"/>
</dbReference>
<feature type="compositionally biased region" description="Low complexity" evidence="1">
    <location>
        <begin position="239"/>
        <end position="252"/>
    </location>
</feature>
<accession>A0A6J4R846</accession>
<evidence type="ECO:0000256" key="1">
    <source>
        <dbReference type="SAM" id="MobiDB-lite"/>
    </source>
</evidence>
<protein>
    <submittedName>
        <fullName evidence="2">Proline dehydrogenase</fullName>
        <ecNumber evidence="2">1.5.5.2</ecNumber>
    </submittedName>
</protein>
<name>A0A6J4R846_9ACTN</name>
<feature type="non-terminal residue" evidence="2">
    <location>
        <position position="321"/>
    </location>
</feature>
<feature type="region of interest" description="Disordered" evidence="1">
    <location>
        <begin position="1"/>
        <end position="203"/>
    </location>
</feature>
<dbReference type="AlphaFoldDB" id="A0A6J4R846"/>
<dbReference type="EMBL" id="CADCVI010000068">
    <property type="protein sequence ID" value="CAA9462957.1"/>
    <property type="molecule type" value="Genomic_DNA"/>
</dbReference>
<sequence>AGSGEEGVRTQEGFERGDSGQGNSELRAGDTPSGGAQDLPPIHGRRQPARGGRHGQRPQQARLRRHARRARGVHEGPRRRHGEAGAVQKRRRRHSGQRPRERHLREAHRARARPRRGALQEQPGGGDRLREGAGAFRTGRHGGLRAHGAHAPARPRHARAAREHRSRRAGLPQAEPRGRRSPRRGRGLGASLQGHLRRAPRDRLQGLRHRPAELRPPPGEAHAGWLLRRGRHARRVPRVARAQGRPRAGAPRGRLRVPDAPRGGRAVAAHTRRGRAEGSGVRAVRQGLVRVLDAQAKGEPEDSQVRSPGRRRRRPGPHQAL</sequence>